<feature type="domain" description="S1 motif" evidence="6">
    <location>
        <begin position="772"/>
        <end position="841"/>
    </location>
</feature>
<sequence length="1422" mass="154832">MSKKSPPTKSLVASASASSAVEQDFPRGGSTGLAPVEYRDARRQAQADAEKELLTKLGKRSAQDDELTAAPKSKRLKKKDQAAAAPTNVVIPPIVSLRFKSLRTGMSLLGAIKEIGELELAISLPNGLTGYVHIAEISPYVTAQVEHVAAQEGDDISLPNLAEIFRVGDFVRCVITELGRTETNRNRIDLSINPQKVNLGITADDLVSNMMLSCSVKSIEDHGYQLDIGQQDVRGFLRNSDAKDFIEKRGRPLALGEVLIANVHSINGGVARVTLNPSVLSTAVTKVSQVSTWDSLKPGVRVSAFVDHVIPSGLRTTVLGSFKGTIDIFNLGISNLFSAPIESLFSPGTRIEARVIFVNVVDQVIGLSLLEHVLALKPCAFTAPASQLRMGAFFEQATVTGADEHSGVALSLGDGMHGFAHATRLVNDTEKIKNFDRSFGIGTRHRCRVLSVDYFSSLLQVTLQPSVLAIPYISYADLSAKKKIQGQVLSHQDAGFLVQLCDGIVGYCSYNHASDVPLSSYAKKFPEKSKARFLVMSCDPARKRLVLNARRSMVQMKGGKYFTDINAIKVGDVSVGLVSHVAEYGLFVRFLNNVSGMAHISQLSQSHVSDVSQMFKRFQPVRARVIAIDNERGRLSLSLIMDDNVSADGKDMASLVAAAKDNPASIIGKTLTCTVKSVDTGSALVSLGPSTNARVSVVDVVDGFPTRPLAALSAGQRTKCRIIRFDPERNFIDVTLRKSLLSQETLSLSVPEDTGSAQAPLQLVVASQLQAGQIVGGYVSAINQGGIFVQLTSEMFGRIKISEISDLFIKDWQSTVSVGQPVSVYVISVDHANLRAELSLRESRLNPSVSTVTVGQRLRGSINRIVDFGLFVSVSPTLRGLCHINQVPQYAVGTKMTPEQLHANYQIGQLVQVMVISYDAATRKIGFSMLPEHFENISDTQVEDFGVQALAESIKQHHTDDRARPQQGVSAAAALLAALSASDDNLSTTDEEGTSDSDMVESDSDEDMVDAHSGPASDSDDDEDMDLESDEDDDDDDDETGNTGTLVSAGQFDWSGSLAPVVQSDSDAADSGLESAEDDTDEEDGEDGASEASSRQKAKRAKQRAKREREQEILARERELAAEVSGTGATPRTADDFDRLLLSSPNSSFLWIKFMAFHLSTAQIDQARAVAERALSTIDFRQEQEKYNIWIALLNLESRFGTEQSFAATAAKAAQFADAKKILLQVACIHEQAGRLQQALLAFQCFVKKYKQSSKAWLNYGQFLLRLALTGERIPEMEEGLDAPRVLQRSLLSLPRHKHIKTIAKFAQAEFRLGSPERGRTLFEALLSSHPKRLDLWSVYVDMEVRAAHNPAAHYIGSEEAGTAERVRALLARLASLTWPARSMRFILKKWMTYEARNNPGDEAALDRVRTLAREYVSSLGN</sequence>
<feature type="domain" description="S1 motif" evidence="6">
    <location>
        <begin position="571"/>
        <end position="640"/>
    </location>
</feature>
<keyword evidence="2" id="KW-0698">rRNA processing</keyword>
<evidence type="ECO:0000313" key="8">
    <source>
        <dbReference type="Proteomes" id="UP000030693"/>
    </source>
</evidence>
<gene>
    <name evidence="7" type="ORF">H696_04655</name>
</gene>
<feature type="region of interest" description="Disordered" evidence="5">
    <location>
        <begin position="982"/>
        <end position="1111"/>
    </location>
</feature>
<dbReference type="eggNOG" id="KOG1070">
    <property type="taxonomic scope" value="Eukaryota"/>
</dbReference>
<dbReference type="SMART" id="SM00316">
    <property type="entry name" value="S1"/>
    <property type="match status" value="9"/>
</dbReference>
<dbReference type="Proteomes" id="UP000030693">
    <property type="component" value="Unassembled WGS sequence"/>
</dbReference>
<dbReference type="RefSeq" id="XP_009496809.1">
    <property type="nucleotide sequence ID" value="XM_009498534.1"/>
</dbReference>
<feature type="domain" description="S1 motif" evidence="6">
    <location>
        <begin position="299"/>
        <end position="370"/>
    </location>
</feature>
<dbReference type="Pfam" id="PF00575">
    <property type="entry name" value="S1"/>
    <property type="match status" value="3"/>
</dbReference>
<proteinExistence type="predicted"/>
<keyword evidence="3" id="KW-0677">Repeat</keyword>
<dbReference type="InterPro" id="IPR045209">
    <property type="entry name" value="Rrp5"/>
</dbReference>
<dbReference type="InterPro" id="IPR003029">
    <property type="entry name" value="S1_domain"/>
</dbReference>
<dbReference type="CDD" id="cd05693">
    <property type="entry name" value="S1_Rrp5_repeat_hs1_sc1"/>
    <property type="match status" value="1"/>
</dbReference>
<feature type="domain" description="S1 motif" evidence="6">
    <location>
        <begin position="481"/>
        <end position="550"/>
    </location>
</feature>
<dbReference type="FunFam" id="2.40.50.140:FF:000200">
    <property type="entry name" value="Programmed cell death 11"/>
    <property type="match status" value="1"/>
</dbReference>
<protein>
    <recommendedName>
        <fullName evidence="6">S1 motif domain-containing protein</fullName>
    </recommendedName>
</protein>
<feature type="compositionally biased region" description="Acidic residues" evidence="5">
    <location>
        <begin position="1018"/>
        <end position="1040"/>
    </location>
</feature>
<feature type="domain" description="S1 motif" evidence="6">
    <location>
        <begin position="855"/>
        <end position="930"/>
    </location>
</feature>
<dbReference type="InterPro" id="IPR003107">
    <property type="entry name" value="HAT"/>
</dbReference>
<evidence type="ECO:0000256" key="3">
    <source>
        <dbReference type="ARBA" id="ARBA00022737"/>
    </source>
</evidence>
<dbReference type="GO" id="GO:0003723">
    <property type="term" value="F:RNA binding"/>
    <property type="evidence" value="ECO:0007669"/>
    <property type="project" value="TreeGrafter"/>
</dbReference>
<feature type="domain" description="S1 motif" evidence="6">
    <location>
        <begin position="204"/>
        <end position="278"/>
    </location>
</feature>
<dbReference type="EMBL" id="KB932207">
    <property type="protein sequence ID" value="KCV69238.1"/>
    <property type="molecule type" value="Genomic_DNA"/>
</dbReference>
<dbReference type="SUPFAM" id="SSF50249">
    <property type="entry name" value="Nucleic acid-binding proteins"/>
    <property type="match status" value="9"/>
</dbReference>
<dbReference type="OMA" id="VACIHEQ"/>
<dbReference type="SUPFAM" id="SSF48452">
    <property type="entry name" value="TPR-like"/>
    <property type="match status" value="2"/>
</dbReference>
<dbReference type="SMART" id="SM00386">
    <property type="entry name" value="HAT"/>
    <property type="match status" value="4"/>
</dbReference>
<evidence type="ECO:0000256" key="4">
    <source>
        <dbReference type="ARBA" id="ARBA00023242"/>
    </source>
</evidence>
<dbReference type="FunFam" id="2.40.50.140:FF:000103">
    <property type="entry name" value="protein RRP5 homolog"/>
    <property type="match status" value="1"/>
</dbReference>
<dbReference type="Gene3D" id="2.40.50.140">
    <property type="entry name" value="Nucleic acid-binding proteins"/>
    <property type="match status" value="7"/>
</dbReference>
<feature type="domain" description="S1 motif" evidence="6">
    <location>
        <begin position="668"/>
        <end position="737"/>
    </location>
</feature>
<feature type="compositionally biased region" description="Basic and acidic residues" evidence="5">
    <location>
        <begin position="37"/>
        <end position="54"/>
    </location>
</feature>
<dbReference type="PROSITE" id="PS50126">
    <property type="entry name" value="S1"/>
    <property type="match status" value="9"/>
</dbReference>
<feature type="compositionally biased region" description="Acidic residues" evidence="5">
    <location>
        <begin position="1075"/>
        <end position="1089"/>
    </location>
</feature>
<evidence type="ECO:0000256" key="1">
    <source>
        <dbReference type="ARBA" id="ARBA00004604"/>
    </source>
</evidence>
<feature type="compositionally biased region" description="Basic residues" evidence="5">
    <location>
        <begin position="1096"/>
        <end position="1106"/>
    </location>
</feature>
<comment type="subcellular location">
    <subcellularLocation>
        <location evidence="1">Nucleus</location>
        <location evidence="1">Nucleolus</location>
    </subcellularLocation>
</comment>
<accession>A0A058Z5L8</accession>
<reference evidence="7" key="1">
    <citation type="submission" date="2013-04" db="EMBL/GenBank/DDBJ databases">
        <title>The Genome Sequence of Fonticula alba ATCC 38817.</title>
        <authorList>
            <consortium name="The Broad Institute Genomics Platform"/>
            <person name="Russ C."/>
            <person name="Cuomo C."/>
            <person name="Burger G."/>
            <person name="Gray M.W."/>
            <person name="Holland P.W.H."/>
            <person name="King N."/>
            <person name="Lang F.B.F."/>
            <person name="Roger A.J."/>
            <person name="Ruiz-Trillo I."/>
            <person name="Brown M."/>
            <person name="Walker B."/>
            <person name="Young S."/>
            <person name="Zeng Q."/>
            <person name="Gargeya S."/>
            <person name="Fitzgerald M."/>
            <person name="Haas B."/>
            <person name="Abouelleil A."/>
            <person name="Allen A.W."/>
            <person name="Alvarado L."/>
            <person name="Arachchi H.M."/>
            <person name="Berlin A.M."/>
            <person name="Chapman S.B."/>
            <person name="Gainer-Dewar J."/>
            <person name="Goldberg J."/>
            <person name="Griggs A."/>
            <person name="Gujja S."/>
            <person name="Hansen M."/>
            <person name="Howarth C."/>
            <person name="Imamovic A."/>
            <person name="Ireland A."/>
            <person name="Larimer J."/>
            <person name="McCowan C."/>
            <person name="Murphy C."/>
            <person name="Pearson M."/>
            <person name="Poon T.W."/>
            <person name="Priest M."/>
            <person name="Roberts A."/>
            <person name="Saif S."/>
            <person name="Shea T."/>
            <person name="Sisk P."/>
            <person name="Sykes S."/>
            <person name="Wortman J."/>
            <person name="Nusbaum C."/>
            <person name="Birren B."/>
        </authorList>
    </citation>
    <scope>NUCLEOTIDE SEQUENCE [LARGE SCALE GENOMIC DNA]</scope>
    <source>
        <strain evidence="7">ATCC 38817</strain>
    </source>
</reference>
<evidence type="ECO:0000256" key="2">
    <source>
        <dbReference type="ARBA" id="ARBA00022552"/>
    </source>
</evidence>
<evidence type="ECO:0000256" key="5">
    <source>
        <dbReference type="SAM" id="MobiDB-lite"/>
    </source>
</evidence>
<dbReference type="GeneID" id="20529380"/>
<feature type="domain" description="S1 motif" evidence="6">
    <location>
        <begin position="105"/>
        <end position="193"/>
    </location>
</feature>
<dbReference type="InterPro" id="IPR048059">
    <property type="entry name" value="Rrp5_S1_rpt_hs1_sc1"/>
</dbReference>
<feature type="region of interest" description="Disordered" evidence="5">
    <location>
        <begin position="1"/>
        <end position="82"/>
    </location>
</feature>
<evidence type="ECO:0000313" key="7">
    <source>
        <dbReference type="EMBL" id="KCV69238.1"/>
    </source>
</evidence>
<dbReference type="PANTHER" id="PTHR23270:SF10">
    <property type="entry name" value="PROTEIN RRP5 HOMOLOG"/>
    <property type="match status" value="1"/>
</dbReference>
<dbReference type="Gene3D" id="1.25.40.10">
    <property type="entry name" value="Tetratricopeptide repeat domain"/>
    <property type="match status" value="1"/>
</dbReference>
<dbReference type="GO" id="GO:0006364">
    <property type="term" value="P:rRNA processing"/>
    <property type="evidence" value="ECO:0007669"/>
    <property type="project" value="UniProtKB-KW"/>
</dbReference>
<dbReference type="OrthoDB" id="412781at2759"/>
<dbReference type="GO" id="GO:0032040">
    <property type="term" value="C:small-subunit processome"/>
    <property type="evidence" value="ECO:0007669"/>
    <property type="project" value="TreeGrafter"/>
</dbReference>
<keyword evidence="8" id="KW-1185">Reference proteome</keyword>
<dbReference type="PANTHER" id="PTHR23270">
    <property type="entry name" value="PROGRAMMED CELL DEATH PROTEIN 11 PRE-RRNA PROCESSING PROTEIN RRP5"/>
    <property type="match status" value="1"/>
</dbReference>
<dbReference type="InterPro" id="IPR012340">
    <property type="entry name" value="NA-bd_OB-fold"/>
</dbReference>
<dbReference type="STRING" id="691883.A0A058Z5L8"/>
<feature type="compositionally biased region" description="Acidic residues" evidence="5">
    <location>
        <begin position="989"/>
        <end position="1008"/>
    </location>
</feature>
<feature type="domain" description="S1 motif" evidence="6">
    <location>
        <begin position="391"/>
        <end position="464"/>
    </location>
</feature>
<dbReference type="InterPro" id="IPR011990">
    <property type="entry name" value="TPR-like_helical_dom_sf"/>
</dbReference>
<organism evidence="7">
    <name type="scientific">Fonticula alba</name>
    <name type="common">Slime mold</name>
    <dbReference type="NCBI Taxonomy" id="691883"/>
    <lineage>
        <taxon>Eukaryota</taxon>
        <taxon>Rotosphaerida</taxon>
        <taxon>Fonticulaceae</taxon>
        <taxon>Fonticula</taxon>
    </lineage>
</organism>
<name>A0A058Z5L8_FONAL</name>
<keyword evidence="4" id="KW-0539">Nucleus</keyword>
<evidence type="ECO:0000259" key="6">
    <source>
        <dbReference type="PROSITE" id="PS50126"/>
    </source>
</evidence>